<feature type="transmembrane region" description="Helical" evidence="6">
    <location>
        <begin position="434"/>
        <end position="454"/>
    </location>
</feature>
<evidence type="ECO:0000256" key="4">
    <source>
        <dbReference type="ARBA" id="ARBA00022989"/>
    </source>
</evidence>
<evidence type="ECO:0000313" key="8">
    <source>
        <dbReference type="EMBL" id="KAI9636590.1"/>
    </source>
</evidence>
<dbReference type="PANTHER" id="PTHR23502">
    <property type="entry name" value="MAJOR FACILITATOR SUPERFAMILY"/>
    <property type="match status" value="1"/>
</dbReference>
<dbReference type="GO" id="GO:0005886">
    <property type="term" value="C:plasma membrane"/>
    <property type="evidence" value="ECO:0007669"/>
    <property type="project" value="TreeGrafter"/>
</dbReference>
<feature type="transmembrane region" description="Helical" evidence="6">
    <location>
        <begin position="74"/>
        <end position="92"/>
    </location>
</feature>
<reference evidence="8" key="1">
    <citation type="journal article" date="2022" name="G3 (Bethesda)">
        <title>High quality genome of the basidiomycete yeast Dioszegia hungarica PDD-24b-2 isolated from cloud water.</title>
        <authorList>
            <person name="Jarrige D."/>
            <person name="Haridas S."/>
            <person name="Bleykasten-Grosshans C."/>
            <person name="Joly M."/>
            <person name="Nadalig T."/>
            <person name="Sancelme M."/>
            <person name="Vuilleumier S."/>
            <person name="Grigoriev I.V."/>
            <person name="Amato P."/>
            <person name="Bringel F."/>
        </authorList>
    </citation>
    <scope>NUCLEOTIDE SEQUENCE</scope>
    <source>
        <strain evidence="8">PDD-24b-2</strain>
    </source>
</reference>
<dbReference type="Gene3D" id="1.20.1250.20">
    <property type="entry name" value="MFS general substrate transporter like domains"/>
    <property type="match status" value="1"/>
</dbReference>
<keyword evidence="3 6" id="KW-0812">Transmembrane</keyword>
<dbReference type="InterPro" id="IPR020846">
    <property type="entry name" value="MFS_dom"/>
</dbReference>
<feature type="transmembrane region" description="Helical" evidence="6">
    <location>
        <begin position="460"/>
        <end position="481"/>
    </location>
</feature>
<comment type="subcellular location">
    <subcellularLocation>
        <location evidence="1">Membrane</location>
        <topology evidence="1">Multi-pass membrane protein</topology>
    </subcellularLocation>
</comment>
<dbReference type="GeneID" id="77726300"/>
<dbReference type="RefSeq" id="XP_052946367.1">
    <property type="nucleotide sequence ID" value="XM_053087099.1"/>
</dbReference>
<protein>
    <submittedName>
        <fullName evidence="8">Major facilitator superfamily domain-containing protein</fullName>
    </submittedName>
</protein>
<organism evidence="8 9">
    <name type="scientific">Dioszegia hungarica</name>
    <dbReference type="NCBI Taxonomy" id="4972"/>
    <lineage>
        <taxon>Eukaryota</taxon>
        <taxon>Fungi</taxon>
        <taxon>Dikarya</taxon>
        <taxon>Basidiomycota</taxon>
        <taxon>Agaricomycotina</taxon>
        <taxon>Tremellomycetes</taxon>
        <taxon>Tremellales</taxon>
        <taxon>Bulleribasidiaceae</taxon>
        <taxon>Dioszegia</taxon>
    </lineage>
</organism>
<feature type="transmembrane region" description="Helical" evidence="6">
    <location>
        <begin position="36"/>
        <end position="62"/>
    </location>
</feature>
<dbReference type="Pfam" id="PF07690">
    <property type="entry name" value="MFS_1"/>
    <property type="match status" value="1"/>
</dbReference>
<dbReference type="InterPro" id="IPR036259">
    <property type="entry name" value="MFS_trans_sf"/>
</dbReference>
<dbReference type="AlphaFoldDB" id="A0AA38HAQ7"/>
<proteinExistence type="predicted"/>
<feature type="transmembrane region" description="Helical" evidence="6">
    <location>
        <begin position="368"/>
        <end position="387"/>
    </location>
</feature>
<feature type="transmembrane region" description="Helical" evidence="6">
    <location>
        <begin position="194"/>
        <end position="214"/>
    </location>
</feature>
<name>A0AA38HAQ7_9TREE</name>
<sequence length="507" mass="55615">MDGVGQTPVYSGDEAQRAISRSSDKPYSAFSRSTKWFIVSLMGITAVFSPISSNIFVPAIPTLANDFNRSEQDISLAVTVYLVFQAVTPSFLGSASDSFGRRPLSIGGLIVYIGACIGLALCPTGSYWLLLVLRAVQATGSSCLIAIGSGCVADVAEPRERGMFMSLFQVGTLFGPLFGPLLGGIFAQTLGWRAIFWFLVIATAVVLIPLIFFLPETLRSLVGDGSVPPPRLSSSPQQLWEHHLATKERKRTGEEKAHVARPDRKKYQPLSAFLVLLTPEIFLVFFFSSILYLEFYSILTLYSTALKGSYGLNELQIGLCYLPGGAGLVITALINGRLVDYFYRKEEKRVGGDFRKKAEEFRLERSRFIFLTPHIFIVSCVALGWCLEARAPLAVTLVINFFVGLGTSTINLATIYGQDLKPGQGGAVSASLNLVRCLLGAVGTGTIQLLYSAIGAGWTLVLLTGLSVIFLPIPFFVMHYAPAWRMRRREKKEEKLRRKGSEKSSRR</sequence>
<feature type="transmembrane region" description="Helical" evidence="6">
    <location>
        <begin position="270"/>
        <end position="295"/>
    </location>
</feature>
<gene>
    <name evidence="8" type="ORF">MKK02DRAFT_25824</name>
</gene>
<dbReference type="GO" id="GO:0022857">
    <property type="term" value="F:transmembrane transporter activity"/>
    <property type="evidence" value="ECO:0007669"/>
    <property type="project" value="InterPro"/>
</dbReference>
<dbReference type="InterPro" id="IPR011701">
    <property type="entry name" value="MFS"/>
</dbReference>
<evidence type="ECO:0000256" key="3">
    <source>
        <dbReference type="ARBA" id="ARBA00022692"/>
    </source>
</evidence>
<feature type="transmembrane region" description="Helical" evidence="6">
    <location>
        <begin position="135"/>
        <end position="155"/>
    </location>
</feature>
<evidence type="ECO:0000256" key="6">
    <source>
        <dbReference type="SAM" id="Phobius"/>
    </source>
</evidence>
<dbReference type="PROSITE" id="PS50850">
    <property type="entry name" value="MFS"/>
    <property type="match status" value="1"/>
</dbReference>
<keyword evidence="2" id="KW-0813">Transport</keyword>
<evidence type="ECO:0000256" key="1">
    <source>
        <dbReference type="ARBA" id="ARBA00004141"/>
    </source>
</evidence>
<feature type="transmembrane region" description="Helical" evidence="6">
    <location>
        <begin position="393"/>
        <end position="413"/>
    </location>
</feature>
<keyword evidence="9" id="KW-1185">Reference proteome</keyword>
<dbReference type="SUPFAM" id="SSF103473">
    <property type="entry name" value="MFS general substrate transporter"/>
    <property type="match status" value="1"/>
</dbReference>
<evidence type="ECO:0000313" key="9">
    <source>
        <dbReference type="Proteomes" id="UP001164286"/>
    </source>
</evidence>
<evidence type="ECO:0000259" key="7">
    <source>
        <dbReference type="PROSITE" id="PS50850"/>
    </source>
</evidence>
<feature type="transmembrane region" description="Helical" evidence="6">
    <location>
        <begin position="167"/>
        <end position="188"/>
    </location>
</feature>
<evidence type="ECO:0000256" key="2">
    <source>
        <dbReference type="ARBA" id="ARBA00022448"/>
    </source>
</evidence>
<evidence type="ECO:0000256" key="5">
    <source>
        <dbReference type="ARBA" id="ARBA00023136"/>
    </source>
</evidence>
<dbReference type="FunFam" id="1.20.1720.10:FF:000009">
    <property type="entry name" value="MFS multidrug transporter"/>
    <property type="match status" value="1"/>
</dbReference>
<keyword evidence="5 6" id="KW-0472">Membrane</keyword>
<keyword evidence="4 6" id="KW-1133">Transmembrane helix</keyword>
<accession>A0AA38HAQ7</accession>
<dbReference type="Proteomes" id="UP001164286">
    <property type="component" value="Unassembled WGS sequence"/>
</dbReference>
<feature type="domain" description="Major facilitator superfamily (MFS) profile" evidence="7">
    <location>
        <begin position="38"/>
        <end position="482"/>
    </location>
</feature>
<dbReference type="Gene3D" id="1.20.1720.10">
    <property type="entry name" value="Multidrug resistance protein D"/>
    <property type="match status" value="1"/>
</dbReference>
<feature type="transmembrane region" description="Helical" evidence="6">
    <location>
        <begin position="104"/>
        <end position="129"/>
    </location>
</feature>
<dbReference type="PANTHER" id="PTHR23502:SF51">
    <property type="entry name" value="QUINIDINE RESISTANCE PROTEIN 1-RELATED"/>
    <property type="match status" value="1"/>
</dbReference>
<dbReference type="EMBL" id="JAKWFO010000005">
    <property type="protein sequence ID" value="KAI9636590.1"/>
    <property type="molecule type" value="Genomic_DNA"/>
</dbReference>
<comment type="caution">
    <text evidence="8">The sequence shown here is derived from an EMBL/GenBank/DDBJ whole genome shotgun (WGS) entry which is preliminary data.</text>
</comment>
<feature type="transmembrane region" description="Helical" evidence="6">
    <location>
        <begin position="315"/>
        <end position="339"/>
    </location>
</feature>